<dbReference type="Gene3D" id="3.40.50.1820">
    <property type="entry name" value="alpha/beta hydrolase"/>
    <property type="match status" value="1"/>
</dbReference>
<sequence>MSPVAVDRLGAGRDVDTSEPPPGVTIATHQLTTADGAKVEGVLHALHGATAVVTVMHPRQSLTHHPMIPEFLRAGVSVWTQGTRSPNNDIALVHEQALLDAAAGHVLLRDLGFETVLTFGHSGGGTLSAFYIEQAATEPERRLDVTPAGRPVSLPGTRMPMPDGAIFLAPHPGQGQVLRHCIDPSVVDETDPMSVDPALDVYSARNGFAAPPEPSRYSADFLAAYRFAQAERIARIDARALAAADEVARMRARFSRSKDPADRRAALAPRILTTYRTDADPAYVDLTIEPNDRHYGSLFGHRPDLINYGLVGFGRLTTPDSWLSTWSANHTRADFVRCAPSVTVPTLYVEFSGDQAARPAAGARMVAALGAADLTHHVVRGQHFGQPVAEGEPTGYAAAATHVHHWLAERFGTAPPHETR</sequence>
<evidence type="ECO:0000313" key="3">
    <source>
        <dbReference type="Proteomes" id="UP001500325"/>
    </source>
</evidence>
<dbReference type="Proteomes" id="UP001500325">
    <property type="component" value="Unassembled WGS sequence"/>
</dbReference>
<feature type="region of interest" description="Disordered" evidence="1">
    <location>
        <begin position="1"/>
        <end position="23"/>
    </location>
</feature>
<dbReference type="InterPro" id="IPR029058">
    <property type="entry name" value="AB_hydrolase_fold"/>
</dbReference>
<evidence type="ECO:0000256" key="1">
    <source>
        <dbReference type="SAM" id="MobiDB-lite"/>
    </source>
</evidence>
<accession>A0ABP8X0A1</accession>
<protein>
    <recommendedName>
        <fullName evidence="4">Alpha/beta hydrolase</fullName>
    </recommendedName>
</protein>
<name>A0ABP8X0A1_9PSEU</name>
<organism evidence="2 3">
    <name type="scientific">Pseudonocardia yuanmonensis</name>
    <dbReference type="NCBI Taxonomy" id="1095914"/>
    <lineage>
        <taxon>Bacteria</taxon>
        <taxon>Bacillati</taxon>
        <taxon>Actinomycetota</taxon>
        <taxon>Actinomycetes</taxon>
        <taxon>Pseudonocardiales</taxon>
        <taxon>Pseudonocardiaceae</taxon>
        <taxon>Pseudonocardia</taxon>
    </lineage>
</organism>
<dbReference type="EMBL" id="BAABIC010000013">
    <property type="protein sequence ID" value="GAA4697655.1"/>
    <property type="molecule type" value="Genomic_DNA"/>
</dbReference>
<gene>
    <name evidence="2" type="ORF">GCM10023215_39930</name>
</gene>
<evidence type="ECO:0000313" key="2">
    <source>
        <dbReference type="EMBL" id="GAA4697655.1"/>
    </source>
</evidence>
<dbReference type="RefSeq" id="WP_345382133.1">
    <property type="nucleotide sequence ID" value="NZ_BAABIC010000013.1"/>
</dbReference>
<evidence type="ECO:0008006" key="4">
    <source>
        <dbReference type="Google" id="ProtNLM"/>
    </source>
</evidence>
<dbReference type="SUPFAM" id="SSF53474">
    <property type="entry name" value="alpha/beta-Hydrolases"/>
    <property type="match status" value="1"/>
</dbReference>
<reference evidence="3" key="1">
    <citation type="journal article" date="2019" name="Int. J. Syst. Evol. Microbiol.">
        <title>The Global Catalogue of Microorganisms (GCM) 10K type strain sequencing project: providing services to taxonomists for standard genome sequencing and annotation.</title>
        <authorList>
            <consortium name="The Broad Institute Genomics Platform"/>
            <consortium name="The Broad Institute Genome Sequencing Center for Infectious Disease"/>
            <person name="Wu L."/>
            <person name="Ma J."/>
        </authorList>
    </citation>
    <scope>NUCLEOTIDE SEQUENCE [LARGE SCALE GENOMIC DNA]</scope>
    <source>
        <strain evidence="3">JCM 18055</strain>
    </source>
</reference>
<proteinExistence type="predicted"/>
<keyword evidence="3" id="KW-1185">Reference proteome</keyword>
<comment type="caution">
    <text evidence="2">The sequence shown here is derived from an EMBL/GenBank/DDBJ whole genome shotgun (WGS) entry which is preliminary data.</text>
</comment>